<evidence type="ECO:0000313" key="11">
    <source>
        <dbReference type="EMBL" id="CEP11794.1"/>
    </source>
</evidence>
<comment type="subunit">
    <text evidence="10">Interacts with small ribosomal subunit protein uS11. Not a structural component of 43S pre-ribosomes, but transiently interacts with them by binding to uS11.</text>
</comment>
<dbReference type="HAMAP" id="MF_00039">
    <property type="entry name" value="Adenylate_kinase_AK6"/>
    <property type="match status" value="1"/>
</dbReference>
<dbReference type="EC" id="2.7.4.3" evidence="10"/>
<feature type="binding site" evidence="10">
    <location>
        <position position="20"/>
    </location>
    <ligand>
        <name>ATP</name>
        <dbReference type="ChEBI" id="CHEBI:30616"/>
    </ligand>
</feature>
<dbReference type="Proteomes" id="UP000054107">
    <property type="component" value="Unassembled WGS sequence"/>
</dbReference>
<dbReference type="AlphaFoldDB" id="A0A0B7N9Z6"/>
<keyword evidence="7 10" id="KW-0418">Kinase</keyword>
<comment type="catalytic activity">
    <reaction evidence="1 10">
        <text>AMP + ATP = 2 ADP</text>
        <dbReference type="Rhea" id="RHEA:12973"/>
        <dbReference type="ChEBI" id="CHEBI:30616"/>
        <dbReference type="ChEBI" id="CHEBI:456215"/>
        <dbReference type="ChEBI" id="CHEBI:456216"/>
        <dbReference type="EC" id="2.7.4.3"/>
    </reaction>
</comment>
<dbReference type="OrthoDB" id="10251185at2759"/>
<dbReference type="STRING" id="35722.A0A0B7N9Z6"/>
<gene>
    <name evidence="11" type="primary">PARPA_05683.1 scaffold 19499</name>
</gene>
<proteinExistence type="inferred from homology"/>
<keyword evidence="2 10" id="KW-0963">Cytoplasm</keyword>
<comment type="function">
    <text evidence="10">Broad-specificity nucleoside monophosphate (NMP) kinase that catalyzes the reversible transfer of the terminal phosphate group between nucleoside triphosphates and monophosphates. Has also ATPase activity. Involved in the late cytoplasmic maturation steps of the 40S ribosomal particles, specifically 18S rRNA maturation. While NMP activity is not required for ribosome maturation, ATPase activity is. Associates transiently with small ribosomal subunit protein uS11. ATP hydrolysis breaks the interaction with uS11. May temporarily remove uS11 from the ribosome to enable a conformational change of the ribosomal RNA that is needed for the final maturation step of the small ribosomal subunit. Its NMP activity may have a role in nuclear energy homeostasis.</text>
</comment>
<evidence type="ECO:0000256" key="1">
    <source>
        <dbReference type="ARBA" id="ARBA00000582"/>
    </source>
</evidence>
<dbReference type="PANTHER" id="PTHR12595">
    <property type="entry name" value="POS9-ACTIVATING FACTOR FAP7-RELATED"/>
    <property type="match status" value="1"/>
</dbReference>
<comment type="caution">
    <text evidence="10">Lacks conserved residue(s) required for the propagation of feature annotation.</text>
</comment>
<dbReference type="FunFam" id="3.40.50.300:FF:000372">
    <property type="entry name" value="Adenylate kinase isoenzyme 6 homolog"/>
    <property type="match status" value="1"/>
</dbReference>
<feature type="region of interest" description="NMPbind" evidence="10">
    <location>
        <begin position="35"/>
        <end position="58"/>
    </location>
</feature>
<keyword evidence="5 10" id="KW-0808">Transferase</keyword>
<keyword evidence="12" id="KW-1185">Reference proteome</keyword>
<organism evidence="11 12">
    <name type="scientific">Parasitella parasitica</name>
    <dbReference type="NCBI Taxonomy" id="35722"/>
    <lineage>
        <taxon>Eukaryota</taxon>
        <taxon>Fungi</taxon>
        <taxon>Fungi incertae sedis</taxon>
        <taxon>Mucoromycota</taxon>
        <taxon>Mucoromycotina</taxon>
        <taxon>Mucoromycetes</taxon>
        <taxon>Mucorales</taxon>
        <taxon>Mucorineae</taxon>
        <taxon>Mucoraceae</taxon>
        <taxon>Parasitella</taxon>
    </lineage>
</organism>
<comment type="subcellular location">
    <subcellularLocation>
        <location evidence="10">Cytoplasm</location>
    </subcellularLocation>
    <subcellularLocation>
        <location evidence="10">Nucleus</location>
    </subcellularLocation>
</comment>
<keyword evidence="4 10" id="KW-0698">rRNA processing</keyword>
<evidence type="ECO:0000256" key="3">
    <source>
        <dbReference type="ARBA" id="ARBA00022517"/>
    </source>
</evidence>
<evidence type="ECO:0000256" key="7">
    <source>
        <dbReference type="ARBA" id="ARBA00022777"/>
    </source>
</evidence>
<keyword evidence="8 10" id="KW-0067">ATP-binding</keyword>
<dbReference type="SUPFAM" id="SSF52540">
    <property type="entry name" value="P-loop containing nucleoside triphosphate hydrolases"/>
    <property type="match status" value="1"/>
</dbReference>
<dbReference type="Gene3D" id="3.40.50.300">
    <property type="entry name" value="P-loop containing nucleotide triphosphate hydrolases"/>
    <property type="match status" value="1"/>
</dbReference>
<dbReference type="GO" id="GO:0005634">
    <property type="term" value="C:nucleus"/>
    <property type="evidence" value="ECO:0007669"/>
    <property type="project" value="UniProtKB-SubCell"/>
</dbReference>
<feature type="binding site" evidence="10">
    <location>
        <position position="19"/>
    </location>
    <ligand>
        <name>ATP</name>
        <dbReference type="ChEBI" id="CHEBI:30616"/>
    </ligand>
</feature>
<comment type="similarity">
    <text evidence="10">Belongs to the adenylate kinase family. AK6 subfamily.</text>
</comment>
<feature type="binding site" evidence="10">
    <location>
        <position position="111"/>
    </location>
    <ligand>
        <name>ATP</name>
        <dbReference type="ChEBI" id="CHEBI:30616"/>
    </ligand>
</feature>
<dbReference type="EMBL" id="LN726961">
    <property type="protein sequence ID" value="CEP11794.1"/>
    <property type="molecule type" value="Genomic_DNA"/>
</dbReference>
<evidence type="ECO:0000256" key="6">
    <source>
        <dbReference type="ARBA" id="ARBA00022741"/>
    </source>
</evidence>
<dbReference type="PANTHER" id="PTHR12595:SF0">
    <property type="entry name" value="ADENYLATE KINASE ISOENZYME 6"/>
    <property type="match status" value="1"/>
</dbReference>
<evidence type="ECO:0000256" key="10">
    <source>
        <dbReference type="HAMAP-Rule" id="MF_03173"/>
    </source>
</evidence>
<comment type="catalytic activity">
    <reaction evidence="10">
        <text>ATP + H2O = ADP + phosphate + H(+)</text>
        <dbReference type="Rhea" id="RHEA:13065"/>
        <dbReference type="ChEBI" id="CHEBI:15377"/>
        <dbReference type="ChEBI" id="CHEBI:15378"/>
        <dbReference type="ChEBI" id="CHEBI:30616"/>
        <dbReference type="ChEBI" id="CHEBI:43474"/>
        <dbReference type="ChEBI" id="CHEBI:456216"/>
    </reaction>
</comment>
<protein>
    <recommendedName>
        <fullName evidence="10">Adenylate kinase isoenzyme 6 homolog</fullName>
        <shortName evidence="10">AK6</shortName>
        <ecNumber evidence="10">2.7.4.3</ecNumber>
    </recommendedName>
    <alternativeName>
        <fullName evidence="10">Dual activity adenylate kinase/ATPase</fullName>
        <shortName evidence="10">AK/ATPase</shortName>
    </alternativeName>
</protein>
<keyword evidence="6 10" id="KW-0547">Nucleotide-binding</keyword>
<feature type="binding site" evidence="10">
    <location>
        <position position="15"/>
    </location>
    <ligand>
        <name>ATP</name>
        <dbReference type="ChEBI" id="CHEBI:30616"/>
    </ligand>
</feature>
<dbReference type="GO" id="GO:0016887">
    <property type="term" value="F:ATP hydrolysis activity"/>
    <property type="evidence" value="ECO:0007669"/>
    <property type="project" value="UniProtKB-UniRule"/>
</dbReference>
<dbReference type="GO" id="GO:0042274">
    <property type="term" value="P:ribosomal small subunit biogenesis"/>
    <property type="evidence" value="ECO:0007669"/>
    <property type="project" value="UniProtKB-UniRule"/>
</dbReference>
<evidence type="ECO:0000256" key="2">
    <source>
        <dbReference type="ARBA" id="ARBA00022490"/>
    </source>
</evidence>
<evidence type="ECO:0000313" key="12">
    <source>
        <dbReference type="Proteomes" id="UP000054107"/>
    </source>
</evidence>
<dbReference type="GO" id="GO:0004017">
    <property type="term" value="F:AMP kinase activity"/>
    <property type="evidence" value="ECO:0007669"/>
    <property type="project" value="UniProtKB-UniRule"/>
</dbReference>
<sequence length="174" mass="20040">MDHFLPNILVTGTPGTGKTTTSEMIAEKCGLEHINVGEIIKSNKFYGAYIEEFDTHELDEDKLLDELEEMLKDGGKVVDFHTCEIFPERWFDLVLVLRADTSCLYDRMVERGYKKAKIDENMSCEILQVVLETARESYAPEIVIELPSNTSDDLESNTDRAEQWLKAWKQNNER</sequence>
<accession>A0A0B7N9Z6</accession>
<dbReference type="InterPro" id="IPR020618">
    <property type="entry name" value="Adenyl_kinase_AK6"/>
</dbReference>
<dbReference type="GO" id="GO:0006364">
    <property type="term" value="P:rRNA processing"/>
    <property type="evidence" value="ECO:0007669"/>
    <property type="project" value="UniProtKB-KW"/>
</dbReference>
<evidence type="ECO:0000256" key="5">
    <source>
        <dbReference type="ARBA" id="ARBA00022679"/>
    </source>
</evidence>
<feature type="binding site" evidence="10">
    <location>
        <position position="17"/>
    </location>
    <ligand>
        <name>ATP</name>
        <dbReference type="ChEBI" id="CHEBI:30616"/>
    </ligand>
</feature>
<dbReference type="Pfam" id="PF13238">
    <property type="entry name" value="AAA_18"/>
    <property type="match status" value="1"/>
</dbReference>
<keyword evidence="9 10" id="KW-0539">Nucleus</keyword>
<feature type="binding site" evidence="10">
    <location>
        <position position="18"/>
    </location>
    <ligand>
        <name>ATP</name>
        <dbReference type="ChEBI" id="CHEBI:30616"/>
    </ligand>
</feature>
<reference evidence="11 12" key="1">
    <citation type="submission" date="2014-09" db="EMBL/GenBank/DDBJ databases">
        <authorList>
            <person name="Ellenberger Sabrina"/>
        </authorList>
    </citation>
    <scope>NUCLEOTIDE SEQUENCE [LARGE SCALE GENOMIC DNA]</scope>
    <source>
        <strain evidence="11 12">CBS 412.66</strain>
    </source>
</reference>
<dbReference type="GO" id="GO:0005524">
    <property type="term" value="F:ATP binding"/>
    <property type="evidence" value="ECO:0007669"/>
    <property type="project" value="UniProtKB-KW"/>
</dbReference>
<evidence type="ECO:0000256" key="4">
    <source>
        <dbReference type="ARBA" id="ARBA00022552"/>
    </source>
</evidence>
<keyword evidence="3 10" id="KW-0690">Ribosome biogenesis</keyword>
<name>A0A0B7N9Z6_9FUNG</name>
<feature type="region of interest" description="LID" evidence="10">
    <location>
        <begin position="110"/>
        <end position="120"/>
    </location>
</feature>
<dbReference type="InterPro" id="IPR027417">
    <property type="entry name" value="P-loop_NTPase"/>
</dbReference>
<evidence type="ECO:0000256" key="9">
    <source>
        <dbReference type="ARBA" id="ARBA00023242"/>
    </source>
</evidence>
<evidence type="ECO:0000256" key="8">
    <source>
        <dbReference type="ARBA" id="ARBA00022840"/>
    </source>
</evidence>
<dbReference type="GO" id="GO:0005737">
    <property type="term" value="C:cytoplasm"/>
    <property type="evidence" value="ECO:0007669"/>
    <property type="project" value="UniProtKB-SubCell"/>
</dbReference>